<sequence length="82" mass="9356">MSNPTTSFTRREMLTPPPELSIPKKSLQMFPFNSERFVGRLGGGDFDRIDRLEGSKKEDGNSKWQKIPVKKRVSTDDSEPID</sequence>
<accession>A0AC34FKB1</accession>
<protein>
    <submittedName>
        <fullName evidence="2">Uncharacterized protein</fullName>
    </submittedName>
</protein>
<dbReference type="Proteomes" id="UP000887579">
    <property type="component" value="Unplaced"/>
</dbReference>
<evidence type="ECO:0000313" key="1">
    <source>
        <dbReference type="Proteomes" id="UP000887579"/>
    </source>
</evidence>
<name>A0AC34FKB1_9BILA</name>
<reference evidence="2" key="1">
    <citation type="submission" date="2022-11" db="UniProtKB">
        <authorList>
            <consortium name="WormBaseParasite"/>
        </authorList>
    </citation>
    <scope>IDENTIFICATION</scope>
</reference>
<proteinExistence type="predicted"/>
<organism evidence="1 2">
    <name type="scientific">Panagrolaimus sp. ES5</name>
    <dbReference type="NCBI Taxonomy" id="591445"/>
    <lineage>
        <taxon>Eukaryota</taxon>
        <taxon>Metazoa</taxon>
        <taxon>Ecdysozoa</taxon>
        <taxon>Nematoda</taxon>
        <taxon>Chromadorea</taxon>
        <taxon>Rhabditida</taxon>
        <taxon>Tylenchina</taxon>
        <taxon>Panagrolaimomorpha</taxon>
        <taxon>Panagrolaimoidea</taxon>
        <taxon>Panagrolaimidae</taxon>
        <taxon>Panagrolaimus</taxon>
    </lineage>
</organism>
<dbReference type="WBParaSite" id="ES5_v2.g17744.t1">
    <property type="protein sequence ID" value="ES5_v2.g17744.t1"/>
    <property type="gene ID" value="ES5_v2.g17744"/>
</dbReference>
<evidence type="ECO:0000313" key="2">
    <source>
        <dbReference type="WBParaSite" id="ES5_v2.g17744.t1"/>
    </source>
</evidence>